<evidence type="ECO:0000256" key="4">
    <source>
        <dbReference type="ARBA" id="ARBA00022475"/>
    </source>
</evidence>
<evidence type="ECO:0000256" key="3">
    <source>
        <dbReference type="ARBA" id="ARBA00022448"/>
    </source>
</evidence>
<feature type="domain" description="TonB C-terminal" evidence="12">
    <location>
        <begin position="160"/>
        <end position="251"/>
    </location>
</feature>
<evidence type="ECO:0000256" key="1">
    <source>
        <dbReference type="ARBA" id="ARBA00004383"/>
    </source>
</evidence>
<keyword evidence="7" id="KW-0653">Protein transport</keyword>
<evidence type="ECO:0000313" key="13">
    <source>
        <dbReference type="EMBL" id="MFM0719782.1"/>
    </source>
</evidence>
<evidence type="ECO:0000256" key="11">
    <source>
        <dbReference type="SAM" id="Phobius"/>
    </source>
</evidence>
<evidence type="ECO:0000259" key="12">
    <source>
        <dbReference type="PROSITE" id="PS52015"/>
    </source>
</evidence>
<dbReference type="InterPro" id="IPR006260">
    <property type="entry name" value="TonB/TolA_C"/>
</dbReference>
<keyword evidence="9 11" id="KW-0472">Membrane</keyword>
<feature type="compositionally biased region" description="Low complexity" evidence="10">
    <location>
        <begin position="140"/>
        <end position="161"/>
    </location>
</feature>
<dbReference type="Pfam" id="PF03544">
    <property type="entry name" value="TonB_C"/>
    <property type="match status" value="1"/>
</dbReference>
<dbReference type="PROSITE" id="PS52015">
    <property type="entry name" value="TONB_CTD"/>
    <property type="match status" value="1"/>
</dbReference>
<comment type="similarity">
    <text evidence="2">Belongs to the TonB family.</text>
</comment>
<keyword evidence="4" id="KW-1003">Cell membrane</keyword>
<keyword evidence="8 11" id="KW-1133">Transmembrane helix</keyword>
<dbReference type="Proteomes" id="UP001629392">
    <property type="component" value="Unassembled WGS sequence"/>
</dbReference>
<protein>
    <submittedName>
        <fullName evidence="13">Energy transducer TonB</fullName>
    </submittedName>
</protein>
<comment type="subcellular location">
    <subcellularLocation>
        <location evidence="1">Cell inner membrane</location>
        <topology evidence="1">Single-pass membrane protein</topology>
        <orientation evidence="1">Periplasmic side</orientation>
    </subcellularLocation>
</comment>
<dbReference type="SUPFAM" id="SSF74653">
    <property type="entry name" value="TolA/TonB C-terminal domain"/>
    <property type="match status" value="1"/>
</dbReference>
<evidence type="ECO:0000256" key="8">
    <source>
        <dbReference type="ARBA" id="ARBA00022989"/>
    </source>
</evidence>
<keyword evidence="6 11" id="KW-0812">Transmembrane</keyword>
<keyword evidence="5" id="KW-0997">Cell inner membrane</keyword>
<gene>
    <name evidence="13" type="ORF">PQQ73_26025</name>
</gene>
<dbReference type="PANTHER" id="PTHR33446">
    <property type="entry name" value="PROTEIN TONB-RELATED"/>
    <property type="match status" value="1"/>
</dbReference>
<proteinExistence type="inferred from homology"/>
<dbReference type="InterPro" id="IPR051045">
    <property type="entry name" value="TonB-dependent_transducer"/>
</dbReference>
<dbReference type="Gene3D" id="3.30.1150.10">
    <property type="match status" value="1"/>
</dbReference>
<dbReference type="InterPro" id="IPR037682">
    <property type="entry name" value="TonB_C"/>
</dbReference>
<reference evidence="13 14" key="1">
    <citation type="journal article" date="2024" name="Chem. Sci.">
        <title>Discovery of megapolipeptins by genome mining of a Burkholderiales bacteria collection.</title>
        <authorList>
            <person name="Paulo B.S."/>
            <person name="Recchia M.J.J."/>
            <person name="Lee S."/>
            <person name="Fergusson C.H."/>
            <person name="Romanowski S.B."/>
            <person name="Hernandez A."/>
            <person name="Krull N."/>
            <person name="Liu D.Y."/>
            <person name="Cavanagh H."/>
            <person name="Bos A."/>
            <person name="Gray C.A."/>
            <person name="Murphy B.T."/>
            <person name="Linington R.G."/>
            <person name="Eustaquio A.S."/>
        </authorList>
    </citation>
    <scope>NUCLEOTIDE SEQUENCE [LARGE SCALE GENOMIC DNA]</scope>
    <source>
        <strain evidence="13 14">RL17-350-BIC-E</strain>
    </source>
</reference>
<organism evidence="13 14">
    <name type="scientific">Paraburkholderia strydomiana</name>
    <dbReference type="NCBI Taxonomy" id="1245417"/>
    <lineage>
        <taxon>Bacteria</taxon>
        <taxon>Pseudomonadati</taxon>
        <taxon>Pseudomonadota</taxon>
        <taxon>Betaproteobacteria</taxon>
        <taxon>Burkholderiales</taxon>
        <taxon>Burkholderiaceae</taxon>
        <taxon>Paraburkholderia</taxon>
    </lineage>
</organism>
<dbReference type="RefSeq" id="WP_408155860.1">
    <property type="nucleotide sequence ID" value="NZ_JAQQCL010000023.1"/>
</dbReference>
<sequence length="251" mass="25873">MTNPAHPTTPATRYRRGVIVLGAVIGAHLLLLFLAVSTRDRMVERPVEPATITAMLLSPQAEPVTPAAPAAALPAPTPPAARPVVRAKPLPQMQPQARSRASRSAAATPAPVAPLAPADSAAPSATAQPAPAVPTPSPATAPATESAPATGRTPAAPAEPRNVAHIDCAIPKPDYPDMSKRRRENGTAIVRFVVGLTGRIETMQLQSSSGYARLDEAALAAVHASVCQPYSENGAAVRAAYSQSFVFGLTD</sequence>
<keyword evidence="3" id="KW-0813">Transport</keyword>
<comment type="caution">
    <text evidence="13">The sequence shown here is derived from an EMBL/GenBank/DDBJ whole genome shotgun (WGS) entry which is preliminary data.</text>
</comment>
<evidence type="ECO:0000256" key="10">
    <source>
        <dbReference type="SAM" id="MobiDB-lite"/>
    </source>
</evidence>
<dbReference type="EMBL" id="JAQQCL010000023">
    <property type="protein sequence ID" value="MFM0719782.1"/>
    <property type="molecule type" value="Genomic_DNA"/>
</dbReference>
<evidence type="ECO:0000256" key="9">
    <source>
        <dbReference type="ARBA" id="ARBA00023136"/>
    </source>
</evidence>
<evidence type="ECO:0000256" key="2">
    <source>
        <dbReference type="ARBA" id="ARBA00006555"/>
    </source>
</evidence>
<evidence type="ECO:0000256" key="7">
    <source>
        <dbReference type="ARBA" id="ARBA00022927"/>
    </source>
</evidence>
<feature type="transmembrane region" description="Helical" evidence="11">
    <location>
        <begin position="17"/>
        <end position="36"/>
    </location>
</feature>
<accession>A0ABW9EL39</accession>
<dbReference type="PANTHER" id="PTHR33446:SF2">
    <property type="entry name" value="PROTEIN TONB"/>
    <property type="match status" value="1"/>
</dbReference>
<dbReference type="NCBIfam" id="TIGR01352">
    <property type="entry name" value="tonB_Cterm"/>
    <property type="match status" value="1"/>
</dbReference>
<evidence type="ECO:0000256" key="6">
    <source>
        <dbReference type="ARBA" id="ARBA00022692"/>
    </source>
</evidence>
<evidence type="ECO:0000313" key="14">
    <source>
        <dbReference type="Proteomes" id="UP001629392"/>
    </source>
</evidence>
<keyword evidence="14" id="KW-1185">Reference proteome</keyword>
<evidence type="ECO:0000256" key="5">
    <source>
        <dbReference type="ARBA" id="ARBA00022519"/>
    </source>
</evidence>
<feature type="region of interest" description="Disordered" evidence="10">
    <location>
        <begin position="90"/>
        <end position="180"/>
    </location>
</feature>
<feature type="compositionally biased region" description="Low complexity" evidence="10">
    <location>
        <begin position="90"/>
        <end position="130"/>
    </location>
</feature>
<name>A0ABW9EL39_9BURK</name>